<proteinExistence type="predicted"/>
<gene>
    <name evidence="2" type="ORF">PENTCL1PPCAC_16753</name>
</gene>
<dbReference type="Proteomes" id="UP001432027">
    <property type="component" value="Unassembled WGS sequence"/>
</dbReference>
<reference evidence="2" key="1">
    <citation type="submission" date="2023-10" db="EMBL/GenBank/DDBJ databases">
        <title>Genome assembly of Pristionchus species.</title>
        <authorList>
            <person name="Yoshida K."/>
            <person name="Sommer R.J."/>
        </authorList>
    </citation>
    <scope>NUCLEOTIDE SEQUENCE</scope>
    <source>
        <strain evidence="2">RS0144</strain>
    </source>
</reference>
<evidence type="ECO:0000256" key="1">
    <source>
        <dbReference type="SAM" id="MobiDB-lite"/>
    </source>
</evidence>
<dbReference type="AlphaFoldDB" id="A0AAV5TJX1"/>
<organism evidence="2 3">
    <name type="scientific">Pristionchus entomophagus</name>
    <dbReference type="NCBI Taxonomy" id="358040"/>
    <lineage>
        <taxon>Eukaryota</taxon>
        <taxon>Metazoa</taxon>
        <taxon>Ecdysozoa</taxon>
        <taxon>Nematoda</taxon>
        <taxon>Chromadorea</taxon>
        <taxon>Rhabditida</taxon>
        <taxon>Rhabditina</taxon>
        <taxon>Diplogasteromorpha</taxon>
        <taxon>Diplogasteroidea</taxon>
        <taxon>Neodiplogasteridae</taxon>
        <taxon>Pristionchus</taxon>
    </lineage>
</organism>
<feature type="compositionally biased region" description="Basic and acidic residues" evidence="1">
    <location>
        <begin position="73"/>
        <end position="83"/>
    </location>
</feature>
<comment type="caution">
    <text evidence="2">The sequence shown here is derived from an EMBL/GenBank/DDBJ whole genome shotgun (WGS) entry which is preliminary data.</text>
</comment>
<keyword evidence="3" id="KW-1185">Reference proteome</keyword>
<evidence type="ECO:0000313" key="3">
    <source>
        <dbReference type="Proteomes" id="UP001432027"/>
    </source>
</evidence>
<dbReference type="EMBL" id="BTSX01000004">
    <property type="protein sequence ID" value="GMS94578.1"/>
    <property type="molecule type" value="Genomic_DNA"/>
</dbReference>
<name>A0AAV5TJX1_9BILA</name>
<feature type="region of interest" description="Disordered" evidence="1">
    <location>
        <begin position="71"/>
        <end position="101"/>
    </location>
</feature>
<evidence type="ECO:0000313" key="2">
    <source>
        <dbReference type="EMBL" id="GMS94578.1"/>
    </source>
</evidence>
<protein>
    <submittedName>
        <fullName evidence="2">Uncharacterized protein</fullName>
    </submittedName>
</protein>
<feature type="non-terminal residue" evidence="2">
    <location>
        <position position="1"/>
    </location>
</feature>
<accession>A0AAV5TJX1</accession>
<sequence>LEVVLPEGSNPLLSSDVPNCEGDALELDLFHVETYGGNSSDQLSQLQFVQDGCLSGAVESKHQNAHALICSEKAPEASEDESHSGQSVDSRVSVRPTVSHL</sequence>